<evidence type="ECO:0008006" key="3">
    <source>
        <dbReference type="Google" id="ProtNLM"/>
    </source>
</evidence>
<gene>
    <name evidence="1" type="ORF">BLIC_c02324</name>
</gene>
<name>A0ABP1X8U1_BIFLI</name>
<sequence>MQKKWAIKHHLSSKYWIWLRITSSTIVRKRTKSDHLMFRGTGRRLSVSGAIDVAAPRFPAVTCPSAGAEYAFNNMIERLNRKIGLKVASSLPDRRGARMLISARIRIKYVTANE</sequence>
<organism evidence="1 2">
    <name type="scientific">Bifidobacterium longum subsp. infantis</name>
    <dbReference type="NCBI Taxonomy" id="1682"/>
    <lineage>
        <taxon>Bacteria</taxon>
        <taxon>Bacillati</taxon>
        <taxon>Actinomycetota</taxon>
        <taxon>Actinomycetes</taxon>
        <taxon>Bifidobacteriales</taxon>
        <taxon>Bifidobacteriaceae</taxon>
        <taxon>Bifidobacterium</taxon>
    </lineage>
</organism>
<reference evidence="1 2" key="1">
    <citation type="submission" date="2014-09" db="EMBL/GenBank/DDBJ databases">
        <authorList>
            <person name="Bertelli C."/>
        </authorList>
    </citation>
    <scope>NUCLEOTIDE SEQUENCE [LARGE SCALE GENOMIC DNA]</scope>
    <source>
        <strain evidence="1 2">BIC1401111250</strain>
    </source>
</reference>
<proteinExistence type="predicted"/>
<dbReference type="Proteomes" id="UP000043107">
    <property type="component" value="Unassembled WGS sequence"/>
</dbReference>
<protein>
    <recommendedName>
        <fullName evidence="3">Transposase</fullName>
    </recommendedName>
</protein>
<accession>A0ABP1X8U1</accession>
<evidence type="ECO:0000313" key="2">
    <source>
        <dbReference type="Proteomes" id="UP000043107"/>
    </source>
</evidence>
<dbReference type="EMBL" id="CCWP01000048">
    <property type="protein sequence ID" value="CEF06111.1"/>
    <property type="molecule type" value="Genomic_DNA"/>
</dbReference>
<keyword evidence="2" id="KW-1185">Reference proteome</keyword>
<evidence type="ECO:0000313" key="1">
    <source>
        <dbReference type="EMBL" id="CEF06111.1"/>
    </source>
</evidence>
<comment type="caution">
    <text evidence="1">The sequence shown here is derived from an EMBL/GenBank/DDBJ whole genome shotgun (WGS) entry which is preliminary data.</text>
</comment>